<protein>
    <submittedName>
        <fullName evidence="2">Uncharacterized conserved protein YbjT, contains NAD(P)-binding and DUF2867 domains</fullName>
    </submittedName>
</protein>
<feature type="domain" description="NAD(P)-binding" evidence="1">
    <location>
        <begin position="10"/>
        <end position="121"/>
    </location>
</feature>
<dbReference type="PANTHER" id="PTHR14097">
    <property type="entry name" value="OXIDOREDUCTASE HTATIP2"/>
    <property type="match status" value="1"/>
</dbReference>
<dbReference type="OrthoDB" id="9798632at2"/>
<dbReference type="STRING" id="1267423.SAMN05216290_1645"/>
<dbReference type="Pfam" id="PF13460">
    <property type="entry name" value="NAD_binding_10"/>
    <property type="match status" value="1"/>
</dbReference>
<keyword evidence="3" id="KW-1185">Reference proteome</keyword>
<reference evidence="3" key="1">
    <citation type="submission" date="2016-10" db="EMBL/GenBank/DDBJ databases">
        <authorList>
            <person name="Varghese N."/>
            <person name="Submissions S."/>
        </authorList>
    </citation>
    <scope>NUCLEOTIDE SEQUENCE [LARGE SCALE GENOMIC DNA]</scope>
    <source>
        <strain evidence="3">CGMCC 1.12402</strain>
    </source>
</reference>
<gene>
    <name evidence="2" type="ORF">SAMN05216290_1645</name>
</gene>
<evidence type="ECO:0000313" key="3">
    <source>
        <dbReference type="Proteomes" id="UP000199437"/>
    </source>
</evidence>
<dbReference type="Proteomes" id="UP000199437">
    <property type="component" value="Unassembled WGS sequence"/>
</dbReference>
<evidence type="ECO:0000313" key="2">
    <source>
        <dbReference type="EMBL" id="SEW08006.1"/>
    </source>
</evidence>
<accession>A0A1I0P158</accession>
<proteinExistence type="predicted"/>
<dbReference type="Gene3D" id="3.40.50.720">
    <property type="entry name" value="NAD(P)-binding Rossmann-like Domain"/>
    <property type="match status" value="1"/>
</dbReference>
<dbReference type="GeneID" id="99986369"/>
<dbReference type="AlphaFoldDB" id="A0A1I0P158"/>
<sequence>MDSKTAIIAGASGLIGRSLTQQLLQSESYGQVIALVRKPLGIQHEKLSEITTDFDALETMEAFPKGDDIFCCLGTTQAKSKDKESYRKVDYHYCYNLAERGLREGASRFFLISSLGAKKGSRNFYLNLKGELEHAISFLNYRTIYIFRPSLLRGDRNENRPGEKFAQFITRIIPFIGPWKKYRPIHADKVVDAMLKVARQEDKGCYFYESEIMRKM</sequence>
<name>A0A1I0P158_9BACT</name>
<evidence type="ECO:0000259" key="1">
    <source>
        <dbReference type="Pfam" id="PF13460"/>
    </source>
</evidence>
<dbReference type="PANTHER" id="PTHR14097:SF7">
    <property type="entry name" value="OXIDOREDUCTASE HTATIP2"/>
    <property type="match status" value="1"/>
</dbReference>
<dbReference type="EMBL" id="FOIR01000001">
    <property type="protein sequence ID" value="SEW08006.1"/>
    <property type="molecule type" value="Genomic_DNA"/>
</dbReference>
<organism evidence="2 3">
    <name type="scientific">Roseivirga pacifica</name>
    <dbReference type="NCBI Taxonomy" id="1267423"/>
    <lineage>
        <taxon>Bacteria</taxon>
        <taxon>Pseudomonadati</taxon>
        <taxon>Bacteroidota</taxon>
        <taxon>Cytophagia</taxon>
        <taxon>Cytophagales</taxon>
        <taxon>Roseivirgaceae</taxon>
        <taxon>Roseivirga</taxon>
    </lineage>
</organism>
<dbReference type="SUPFAM" id="SSF51735">
    <property type="entry name" value="NAD(P)-binding Rossmann-fold domains"/>
    <property type="match status" value="1"/>
</dbReference>
<dbReference type="InterPro" id="IPR036291">
    <property type="entry name" value="NAD(P)-bd_dom_sf"/>
</dbReference>
<dbReference type="RefSeq" id="WP_090258015.1">
    <property type="nucleotide sequence ID" value="NZ_FOIR01000001.1"/>
</dbReference>
<dbReference type="InterPro" id="IPR016040">
    <property type="entry name" value="NAD(P)-bd_dom"/>
</dbReference>